<dbReference type="PANTHER" id="PTHR34046">
    <property type="entry name" value="OS06G0218800 PROTEIN"/>
    <property type="match status" value="1"/>
</dbReference>
<dbReference type="Pfam" id="PF05340">
    <property type="entry name" value="DUF740"/>
    <property type="match status" value="1"/>
</dbReference>
<evidence type="ECO:0000256" key="1">
    <source>
        <dbReference type="SAM" id="MobiDB-lite"/>
    </source>
</evidence>
<evidence type="ECO:0000313" key="3">
    <source>
        <dbReference type="Proteomes" id="UP000554482"/>
    </source>
</evidence>
<dbReference type="PANTHER" id="PTHR34046:SF19">
    <property type="entry name" value="RAPIDLY ELICITED PROTEIN, PUTATIVE-RELATED"/>
    <property type="match status" value="1"/>
</dbReference>
<name>A0A7J6VUM0_THATH</name>
<gene>
    <name evidence="2" type="ORF">FRX31_021617</name>
</gene>
<dbReference type="Proteomes" id="UP000554482">
    <property type="component" value="Unassembled WGS sequence"/>
</dbReference>
<evidence type="ECO:0000313" key="2">
    <source>
        <dbReference type="EMBL" id="KAF5188796.1"/>
    </source>
</evidence>
<accession>A0A7J6VUM0</accession>
<comment type="caution">
    <text evidence="2">The sequence shown here is derived from an EMBL/GenBank/DDBJ whole genome shotgun (WGS) entry which is preliminary data.</text>
</comment>
<organism evidence="2 3">
    <name type="scientific">Thalictrum thalictroides</name>
    <name type="common">Rue-anemone</name>
    <name type="synonym">Anemone thalictroides</name>
    <dbReference type="NCBI Taxonomy" id="46969"/>
    <lineage>
        <taxon>Eukaryota</taxon>
        <taxon>Viridiplantae</taxon>
        <taxon>Streptophyta</taxon>
        <taxon>Embryophyta</taxon>
        <taxon>Tracheophyta</taxon>
        <taxon>Spermatophyta</taxon>
        <taxon>Magnoliopsida</taxon>
        <taxon>Ranunculales</taxon>
        <taxon>Ranunculaceae</taxon>
        <taxon>Thalictroideae</taxon>
        <taxon>Thalictrum</taxon>
    </lineage>
</organism>
<dbReference type="InterPro" id="IPR008004">
    <property type="entry name" value="OCTOPUS-like"/>
</dbReference>
<keyword evidence="3" id="KW-1185">Reference proteome</keyword>
<dbReference type="EMBL" id="JABWDY010026327">
    <property type="protein sequence ID" value="KAF5188796.1"/>
    <property type="molecule type" value="Genomic_DNA"/>
</dbReference>
<proteinExistence type="predicted"/>
<dbReference type="OrthoDB" id="1101370at2759"/>
<dbReference type="AlphaFoldDB" id="A0A7J6VUM0"/>
<sequence length="159" mass="17764">MGGWSETDIKCKKHPKQRQSPGVCSACLRERLSQLSTHNNKITTASSCSSSLSTSVYSSGATSSYSSPIHHHHHHRAGSMSMKGPISFLIRGNDDGLMRSKSMAFVAREGMDNGMDRRINKKKTKKSGFWSKLINGSSVKRKHMKEMMKQSKQVNQMVY</sequence>
<protein>
    <submittedName>
        <fullName evidence="2">Uncharacterized protein</fullName>
    </submittedName>
</protein>
<reference evidence="2 3" key="1">
    <citation type="submission" date="2020-06" db="EMBL/GenBank/DDBJ databases">
        <title>Transcriptomic and genomic resources for Thalictrum thalictroides and T. hernandezii: Facilitating candidate gene discovery in an emerging model plant lineage.</title>
        <authorList>
            <person name="Arias T."/>
            <person name="Riano-Pachon D.M."/>
            <person name="Di Stilio V.S."/>
        </authorList>
    </citation>
    <scope>NUCLEOTIDE SEQUENCE [LARGE SCALE GENOMIC DNA]</scope>
    <source>
        <strain evidence="3">cv. WT478/WT964</strain>
        <tissue evidence="2">Leaves</tissue>
    </source>
</reference>
<feature type="region of interest" description="Disordered" evidence="1">
    <location>
        <begin position="1"/>
        <end position="22"/>
    </location>
</feature>